<comment type="caution">
    <text evidence="2">The sequence shown here is derived from an EMBL/GenBank/DDBJ whole genome shotgun (WGS) entry which is preliminary data.</text>
</comment>
<evidence type="ECO:0000256" key="1">
    <source>
        <dbReference type="SAM" id="Coils"/>
    </source>
</evidence>
<dbReference type="Proteomes" id="UP001146793">
    <property type="component" value="Unassembled WGS sequence"/>
</dbReference>
<proteinExistence type="predicted"/>
<organism evidence="2 3">
    <name type="scientific">Anaeramoeba flamelloides</name>
    <dbReference type="NCBI Taxonomy" id="1746091"/>
    <lineage>
        <taxon>Eukaryota</taxon>
        <taxon>Metamonada</taxon>
        <taxon>Anaeramoebidae</taxon>
        <taxon>Anaeramoeba</taxon>
    </lineage>
</organism>
<reference evidence="2" key="1">
    <citation type="submission" date="2022-08" db="EMBL/GenBank/DDBJ databases">
        <title>Novel sulphate-reducing endosymbionts in the free-living metamonad Anaeramoeba.</title>
        <authorList>
            <person name="Jerlstrom-Hultqvist J."/>
            <person name="Cepicka I."/>
            <person name="Gallot-Lavallee L."/>
            <person name="Salas-Leiva D."/>
            <person name="Curtis B.A."/>
            <person name="Zahonova K."/>
            <person name="Pipaliya S."/>
            <person name="Dacks J."/>
            <person name="Roger A.J."/>
        </authorList>
    </citation>
    <scope>NUCLEOTIDE SEQUENCE</scope>
    <source>
        <strain evidence="2">Busselton2</strain>
    </source>
</reference>
<name>A0AAV7ZYD8_9EUKA</name>
<protein>
    <submittedName>
        <fullName evidence="2">Hat family dimerization domaincontaining protein</fullName>
    </submittedName>
</protein>
<feature type="coiled-coil region" evidence="1">
    <location>
        <begin position="25"/>
        <end position="55"/>
    </location>
</feature>
<keyword evidence="1" id="KW-0175">Coiled coil</keyword>
<dbReference type="AlphaFoldDB" id="A0AAV7ZYD8"/>
<accession>A0AAV7ZYD8</accession>
<evidence type="ECO:0000313" key="2">
    <source>
        <dbReference type="EMBL" id="KAJ3447031.1"/>
    </source>
</evidence>
<dbReference type="EMBL" id="JANTQA010000017">
    <property type="protein sequence ID" value="KAJ3447031.1"/>
    <property type="molecule type" value="Genomic_DNA"/>
</dbReference>
<sequence length="265" mass="30723">MTPKENPKKQRTLKSSSIPNTDFVVEKKEKAKKKIRKEKTKYELSKRTIKRLLQQKKFDCFKINQQTSQLIVLKCNICHSKLMPKKSVLMKHLNSDKHLKSKRRFEKILSEDIPKKLVKVFYQCGINLSEGSKLLENNQFIDIIKSIKHIPSNSTLRRTVHQLLEEEQNRINELLKNSVFSLIIDETTDSNSRSWVGIIISNCEFSLCVDLVHANSCTASNLQKYIIETLLKYNIEFEQIQALITDGAPTCTVSFTFKAQTFNEI</sequence>
<gene>
    <name evidence="2" type="ORF">M0812_07835</name>
</gene>
<evidence type="ECO:0000313" key="3">
    <source>
        <dbReference type="Proteomes" id="UP001146793"/>
    </source>
</evidence>